<evidence type="ECO:0000256" key="1">
    <source>
        <dbReference type="ARBA" id="ARBA00004123"/>
    </source>
</evidence>
<dbReference type="PANTHER" id="PTHR11953:SF1">
    <property type="entry name" value="EXOSOME COMPLEX COMPONENT RRP46"/>
    <property type="match status" value="1"/>
</dbReference>
<protein>
    <recommendedName>
        <fullName evidence="6">Exoribonuclease phosphorolytic domain-containing protein</fullName>
    </recommendedName>
</protein>
<dbReference type="GO" id="GO:0000467">
    <property type="term" value="P:exonucleolytic trimming to generate mature 3'-end of 5.8S rRNA from tricistronic rRNA transcript (SSU-rRNA, 5.8S rRNA, LSU-rRNA)"/>
    <property type="evidence" value="ECO:0007669"/>
    <property type="project" value="EnsemblFungi"/>
</dbReference>
<name>A0A1E3PGY4_9ASCO</name>
<dbReference type="SUPFAM" id="SSF55666">
    <property type="entry name" value="Ribonuclease PH domain 2-like"/>
    <property type="match status" value="1"/>
</dbReference>
<dbReference type="CDD" id="cd11372">
    <property type="entry name" value="RNase_PH_RRP46"/>
    <property type="match status" value="1"/>
</dbReference>
<dbReference type="InterPro" id="IPR020568">
    <property type="entry name" value="Ribosomal_Su5_D2-typ_SF"/>
</dbReference>
<accession>A0A1E3PGY4</accession>
<evidence type="ECO:0000256" key="3">
    <source>
        <dbReference type="ARBA" id="ARBA00022552"/>
    </source>
</evidence>
<dbReference type="EMBL" id="KV454411">
    <property type="protein sequence ID" value="ODQ64669.1"/>
    <property type="molecule type" value="Genomic_DNA"/>
</dbReference>
<dbReference type="Proteomes" id="UP000095009">
    <property type="component" value="Unassembled WGS sequence"/>
</dbReference>
<evidence type="ECO:0000313" key="8">
    <source>
        <dbReference type="Proteomes" id="UP000095009"/>
    </source>
</evidence>
<evidence type="ECO:0000256" key="2">
    <source>
        <dbReference type="ARBA" id="ARBA00006678"/>
    </source>
</evidence>
<dbReference type="GO" id="GO:0071038">
    <property type="term" value="P:TRAMP-dependent tRNA surveillance pathway"/>
    <property type="evidence" value="ECO:0007669"/>
    <property type="project" value="EnsemblFungi"/>
</dbReference>
<dbReference type="Pfam" id="PF01138">
    <property type="entry name" value="RNase_PH"/>
    <property type="match status" value="1"/>
</dbReference>
<dbReference type="GO" id="GO:0016075">
    <property type="term" value="P:rRNA catabolic process"/>
    <property type="evidence" value="ECO:0007669"/>
    <property type="project" value="TreeGrafter"/>
</dbReference>
<keyword evidence="4" id="KW-0271">Exosome</keyword>
<organism evidence="7 8">
    <name type="scientific">Nadsonia fulvescens var. elongata DSM 6958</name>
    <dbReference type="NCBI Taxonomy" id="857566"/>
    <lineage>
        <taxon>Eukaryota</taxon>
        <taxon>Fungi</taxon>
        <taxon>Dikarya</taxon>
        <taxon>Ascomycota</taxon>
        <taxon>Saccharomycotina</taxon>
        <taxon>Dipodascomycetes</taxon>
        <taxon>Dipodascales</taxon>
        <taxon>Dipodascales incertae sedis</taxon>
        <taxon>Nadsonia</taxon>
    </lineage>
</organism>
<dbReference type="GO" id="GO:0034475">
    <property type="term" value="P:U4 snRNA 3'-end processing"/>
    <property type="evidence" value="ECO:0007669"/>
    <property type="project" value="TreeGrafter"/>
</dbReference>
<feature type="domain" description="Exoribonuclease phosphorolytic" evidence="6">
    <location>
        <begin position="3"/>
        <end position="125"/>
    </location>
</feature>
<reference evidence="7 8" key="1">
    <citation type="journal article" date="2016" name="Proc. Natl. Acad. Sci. U.S.A.">
        <title>Comparative genomics of biotechnologically important yeasts.</title>
        <authorList>
            <person name="Riley R."/>
            <person name="Haridas S."/>
            <person name="Wolfe K.H."/>
            <person name="Lopes M.R."/>
            <person name="Hittinger C.T."/>
            <person name="Goeker M."/>
            <person name="Salamov A.A."/>
            <person name="Wisecaver J.H."/>
            <person name="Long T.M."/>
            <person name="Calvey C.H."/>
            <person name="Aerts A.L."/>
            <person name="Barry K.W."/>
            <person name="Choi C."/>
            <person name="Clum A."/>
            <person name="Coughlan A.Y."/>
            <person name="Deshpande S."/>
            <person name="Douglass A.P."/>
            <person name="Hanson S.J."/>
            <person name="Klenk H.-P."/>
            <person name="LaButti K.M."/>
            <person name="Lapidus A."/>
            <person name="Lindquist E.A."/>
            <person name="Lipzen A.M."/>
            <person name="Meier-Kolthoff J.P."/>
            <person name="Ohm R.A."/>
            <person name="Otillar R.P."/>
            <person name="Pangilinan J.L."/>
            <person name="Peng Y."/>
            <person name="Rokas A."/>
            <person name="Rosa C.A."/>
            <person name="Scheuner C."/>
            <person name="Sibirny A.A."/>
            <person name="Slot J.C."/>
            <person name="Stielow J.B."/>
            <person name="Sun H."/>
            <person name="Kurtzman C.P."/>
            <person name="Blackwell M."/>
            <person name="Grigoriev I.V."/>
            <person name="Jeffries T.W."/>
        </authorList>
    </citation>
    <scope>NUCLEOTIDE SEQUENCE [LARGE SCALE GENOMIC DNA]</scope>
    <source>
        <strain evidence="7 8">DSM 6958</strain>
    </source>
</reference>
<dbReference type="GO" id="GO:0071028">
    <property type="term" value="P:nuclear mRNA surveillance"/>
    <property type="evidence" value="ECO:0007669"/>
    <property type="project" value="TreeGrafter"/>
</dbReference>
<dbReference type="GO" id="GO:0005730">
    <property type="term" value="C:nucleolus"/>
    <property type="evidence" value="ECO:0007669"/>
    <property type="project" value="EnsemblFungi"/>
</dbReference>
<dbReference type="GO" id="GO:0003723">
    <property type="term" value="F:RNA binding"/>
    <property type="evidence" value="ECO:0007669"/>
    <property type="project" value="TreeGrafter"/>
</dbReference>
<dbReference type="PANTHER" id="PTHR11953">
    <property type="entry name" value="EXOSOME COMPLEX COMPONENT"/>
    <property type="match status" value="1"/>
</dbReference>
<evidence type="ECO:0000313" key="7">
    <source>
        <dbReference type="EMBL" id="ODQ64669.1"/>
    </source>
</evidence>
<dbReference type="GO" id="GO:0000177">
    <property type="term" value="C:cytoplasmic exosome (RNase complex)"/>
    <property type="evidence" value="ECO:0007669"/>
    <property type="project" value="EnsemblFungi"/>
</dbReference>
<dbReference type="SUPFAM" id="SSF54211">
    <property type="entry name" value="Ribosomal protein S5 domain 2-like"/>
    <property type="match status" value="1"/>
</dbReference>
<dbReference type="OrthoDB" id="27298at2759"/>
<dbReference type="InterPro" id="IPR001247">
    <property type="entry name" value="ExoRNase_PH_dom1"/>
</dbReference>
<evidence type="ECO:0000256" key="4">
    <source>
        <dbReference type="ARBA" id="ARBA00022835"/>
    </source>
</evidence>
<dbReference type="AlphaFoldDB" id="A0A1E3PGY4"/>
<dbReference type="GO" id="GO:0071042">
    <property type="term" value="P:nuclear polyadenylation-dependent mRNA catabolic process"/>
    <property type="evidence" value="ECO:0007669"/>
    <property type="project" value="EnsemblFungi"/>
</dbReference>
<comment type="subcellular location">
    <subcellularLocation>
        <location evidence="1">Nucleus</location>
    </subcellularLocation>
</comment>
<sequence length="224" mass="24562">MSLNTETSLLSQVDGSASWKCGHTSIICSVSGPMESKRRNELPTLATLELVVRPAISLSSTREALIKDRLYSVLSAVILRQLHPRSLIQIVLQILEPGEDLQFNILELATCINAATLALIDAGIPLRATVAATAVAITQSGEYIVDPTREQLNEPETESTHVFAYMIRSDNKATDLILVESLGSFTQEQLLSGIQMAAEHCEKVSLDIRATVSNKVKRDFIWTE</sequence>
<proteinExistence type="inferred from homology"/>
<dbReference type="InterPro" id="IPR050080">
    <property type="entry name" value="RNase_PH"/>
</dbReference>
<dbReference type="GO" id="GO:0071035">
    <property type="term" value="P:nuclear polyadenylation-dependent rRNA catabolic process"/>
    <property type="evidence" value="ECO:0007669"/>
    <property type="project" value="EnsemblFungi"/>
</dbReference>
<keyword evidence="5" id="KW-0539">Nucleus</keyword>
<dbReference type="GO" id="GO:0000176">
    <property type="term" value="C:nuclear exosome (RNase complex)"/>
    <property type="evidence" value="ECO:0007669"/>
    <property type="project" value="EnsemblFungi"/>
</dbReference>
<dbReference type="InterPro" id="IPR027408">
    <property type="entry name" value="PNPase/RNase_PH_dom_sf"/>
</dbReference>
<keyword evidence="3" id="KW-0698">rRNA processing</keyword>
<dbReference type="STRING" id="857566.A0A1E3PGY4"/>
<dbReference type="GO" id="GO:0071051">
    <property type="term" value="P:poly(A)-dependent snoRNA 3'-end processing"/>
    <property type="evidence" value="ECO:0007669"/>
    <property type="project" value="TreeGrafter"/>
</dbReference>
<evidence type="ECO:0000259" key="6">
    <source>
        <dbReference type="Pfam" id="PF01138"/>
    </source>
</evidence>
<dbReference type="Gene3D" id="3.30.230.70">
    <property type="entry name" value="GHMP Kinase, N-terminal domain"/>
    <property type="match status" value="1"/>
</dbReference>
<keyword evidence="8" id="KW-1185">Reference proteome</keyword>
<dbReference type="InterPro" id="IPR036345">
    <property type="entry name" value="ExoRNase_PH_dom2_sf"/>
</dbReference>
<gene>
    <name evidence="7" type="ORF">NADFUDRAFT_83583</name>
</gene>
<comment type="similarity">
    <text evidence="2">Belongs to the RNase PH family.</text>
</comment>
<evidence type="ECO:0000256" key="5">
    <source>
        <dbReference type="ARBA" id="ARBA00023242"/>
    </source>
</evidence>